<organism evidence="1 2">
    <name type="scientific">Penicillium nordicum</name>
    <dbReference type="NCBI Taxonomy" id="229535"/>
    <lineage>
        <taxon>Eukaryota</taxon>
        <taxon>Fungi</taxon>
        <taxon>Dikarya</taxon>
        <taxon>Ascomycota</taxon>
        <taxon>Pezizomycotina</taxon>
        <taxon>Eurotiomycetes</taxon>
        <taxon>Eurotiomycetidae</taxon>
        <taxon>Eurotiales</taxon>
        <taxon>Aspergillaceae</taxon>
        <taxon>Penicillium</taxon>
    </lineage>
</organism>
<reference evidence="1 2" key="1">
    <citation type="submission" date="2015-08" db="EMBL/GenBank/DDBJ databases">
        <title>Genome sequencing of Penicillium nordicum.</title>
        <authorList>
            <person name="Nguyen H.D."/>
            <person name="Seifert K.A."/>
        </authorList>
    </citation>
    <scope>NUCLEOTIDE SEQUENCE [LARGE SCALE GENOMIC DNA]</scope>
    <source>
        <strain evidence="1 2">DAOMC 185683</strain>
    </source>
</reference>
<dbReference type="STRING" id="229535.A0A0M8PAU2"/>
<protein>
    <submittedName>
        <fullName evidence="1">Uncharacterized protein</fullName>
    </submittedName>
</protein>
<name>A0A0M8PAU2_9EURO</name>
<accession>A0A0M8PAU2</accession>
<dbReference type="EMBL" id="LHQQ01000003">
    <property type="protein sequence ID" value="KOS48688.1"/>
    <property type="molecule type" value="Genomic_DNA"/>
</dbReference>
<sequence>MLIYRQDGAISLPKDRVHLVFYNRCDQKDIDRAVGLLGTFPVGPLTVPVTYTAYQLLSNIPGPGKCAIFGLFWFDITILLSVELHFDFVASHFRLN</sequence>
<gene>
    <name evidence="1" type="ORF">ACN38_g319</name>
</gene>
<comment type="caution">
    <text evidence="1">The sequence shown here is derived from an EMBL/GenBank/DDBJ whole genome shotgun (WGS) entry which is preliminary data.</text>
</comment>
<evidence type="ECO:0000313" key="1">
    <source>
        <dbReference type="EMBL" id="KOS48688.1"/>
    </source>
</evidence>
<keyword evidence="2" id="KW-1185">Reference proteome</keyword>
<evidence type="ECO:0000313" key="2">
    <source>
        <dbReference type="Proteomes" id="UP000037696"/>
    </source>
</evidence>
<proteinExistence type="predicted"/>
<dbReference type="AlphaFoldDB" id="A0A0M8PAU2"/>
<dbReference type="Proteomes" id="UP000037696">
    <property type="component" value="Unassembled WGS sequence"/>
</dbReference>